<proteinExistence type="predicted"/>
<feature type="region of interest" description="Disordered" evidence="1">
    <location>
        <begin position="1"/>
        <end position="33"/>
    </location>
</feature>
<feature type="region of interest" description="Disordered" evidence="1">
    <location>
        <begin position="144"/>
        <end position="178"/>
    </location>
</feature>
<sequence length="193" mass="21417">MSGNLMAADREEGGGGGGQEGHRGAADNPEKRKKVELRVEVTETNHLLPLPPLHRVIETSSFTSHSDEQLIFIHRLHHRMFFTDSSQADKSLRSQDLQAHPDSEHSAPCQSVGSQGHDDASGQQLVGDTMCLCPADGALVLRQQQSEQHHQRLKERLTHSAPLTHNTTQHNTSQQRDDLHSMELQISHHTNSS</sequence>
<organism evidence="2 3">
    <name type="scientific">Pleuronectes platessa</name>
    <name type="common">European plaice</name>
    <dbReference type="NCBI Taxonomy" id="8262"/>
    <lineage>
        <taxon>Eukaryota</taxon>
        <taxon>Metazoa</taxon>
        <taxon>Chordata</taxon>
        <taxon>Craniata</taxon>
        <taxon>Vertebrata</taxon>
        <taxon>Euteleostomi</taxon>
        <taxon>Actinopterygii</taxon>
        <taxon>Neopterygii</taxon>
        <taxon>Teleostei</taxon>
        <taxon>Neoteleostei</taxon>
        <taxon>Acanthomorphata</taxon>
        <taxon>Carangaria</taxon>
        <taxon>Pleuronectiformes</taxon>
        <taxon>Pleuronectoidei</taxon>
        <taxon>Pleuronectidae</taxon>
        <taxon>Pleuronectes</taxon>
    </lineage>
</organism>
<feature type="compositionally biased region" description="Basic and acidic residues" evidence="1">
    <location>
        <begin position="20"/>
        <end position="30"/>
    </location>
</feature>
<keyword evidence="3" id="KW-1185">Reference proteome</keyword>
<reference evidence="2" key="1">
    <citation type="submission" date="2020-03" db="EMBL/GenBank/DDBJ databases">
        <authorList>
            <person name="Weist P."/>
        </authorList>
    </citation>
    <scope>NUCLEOTIDE SEQUENCE</scope>
</reference>
<name>A0A9N7VQ41_PLEPL</name>
<dbReference type="EMBL" id="CADEAL010004163">
    <property type="protein sequence ID" value="CAB1453297.1"/>
    <property type="molecule type" value="Genomic_DNA"/>
</dbReference>
<evidence type="ECO:0000313" key="3">
    <source>
        <dbReference type="Proteomes" id="UP001153269"/>
    </source>
</evidence>
<evidence type="ECO:0000313" key="2">
    <source>
        <dbReference type="EMBL" id="CAB1453297.1"/>
    </source>
</evidence>
<comment type="caution">
    <text evidence="2">The sequence shown here is derived from an EMBL/GenBank/DDBJ whole genome shotgun (WGS) entry which is preliminary data.</text>
</comment>
<feature type="compositionally biased region" description="Basic and acidic residues" evidence="1">
    <location>
        <begin position="147"/>
        <end position="158"/>
    </location>
</feature>
<dbReference type="Proteomes" id="UP001153269">
    <property type="component" value="Unassembled WGS sequence"/>
</dbReference>
<protein>
    <submittedName>
        <fullName evidence="2">Uncharacterized protein</fullName>
    </submittedName>
</protein>
<gene>
    <name evidence="2" type="ORF">PLEPLA_LOCUS41049</name>
</gene>
<accession>A0A9N7VQ41</accession>
<feature type="compositionally biased region" description="Low complexity" evidence="1">
    <location>
        <begin position="164"/>
        <end position="174"/>
    </location>
</feature>
<feature type="region of interest" description="Disordered" evidence="1">
    <location>
        <begin position="91"/>
        <end position="122"/>
    </location>
</feature>
<dbReference type="AlphaFoldDB" id="A0A9N7VQ41"/>
<evidence type="ECO:0000256" key="1">
    <source>
        <dbReference type="SAM" id="MobiDB-lite"/>
    </source>
</evidence>